<organism evidence="1 2">
    <name type="scientific">Aegilops tauschii subsp. strangulata</name>
    <name type="common">Goatgrass</name>
    <dbReference type="NCBI Taxonomy" id="200361"/>
    <lineage>
        <taxon>Eukaryota</taxon>
        <taxon>Viridiplantae</taxon>
        <taxon>Streptophyta</taxon>
        <taxon>Embryophyta</taxon>
        <taxon>Tracheophyta</taxon>
        <taxon>Spermatophyta</taxon>
        <taxon>Magnoliopsida</taxon>
        <taxon>Liliopsida</taxon>
        <taxon>Poales</taxon>
        <taxon>Poaceae</taxon>
        <taxon>BOP clade</taxon>
        <taxon>Pooideae</taxon>
        <taxon>Triticodae</taxon>
        <taxon>Triticeae</taxon>
        <taxon>Triticinae</taxon>
        <taxon>Aegilops</taxon>
    </lineage>
</organism>
<accession>A0A453RC95</accession>
<name>A0A453RC95_AEGTS</name>
<reference evidence="1" key="5">
    <citation type="journal article" date="2021" name="G3 (Bethesda)">
        <title>Aegilops tauschii genome assembly Aet v5.0 features greater sequence contiguity and improved annotation.</title>
        <authorList>
            <person name="Wang L."/>
            <person name="Zhu T."/>
            <person name="Rodriguez J.C."/>
            <person name="Deal K.R."/>
            <person name="Dubcovsky J."/>
            <person name="McGuire P.E."/>
            <person name="Lux T."/>
            <person name="Spannagl M."/>
            <person name="Mayer K.F.X."/>
            <person name="Baldrich P."/>
            <person name="Meyers B.C."/>
            <person name="Huo N."/>
            <person name="Gu Y.Q."/>
            <person name="Zhou H."/>
            <person name="Devos K.M."/>
            <person name="Bennetzen J.L."/>
            <person name="Unver T."/>
            <person name="Budak H."/>
            <person name="Gulick P.J."/>
            <person name="Galiba G."/>
            <person name="Kalapos B."/>
            <person name="Nelson D.R."/>
            <person name="Li P."/>
            <person name="You F.M."/>
            <person name="Luo M.C."/>
            <person name="Dvorak J."/>
        </authorList>
    </citation>
    <scope>NUCLEOTIDE SEQUENCE [LARGE SCALE GENOMIC DNA]</scope>
    <source>
        <strain evidence="1">cv. AL8/78</strain>
    </source>
</reference>
<sequence length="129" mass="15397">MWVQILRNKYIQSKTLTQVTVRPNDSPFWKGLMRTKATFFHRTIFIIGNGNSTRFWEDTWLGEMPLATKYRSIYNIVQRKETYVAIILQSNPLNIQFRRSLVGDRWEPWLHLARRLMDAHLSDEPDSIN</sequence>
<reference evidence="2" key="1">
    <citation type="journal article" date="2014" name="Science">
        <title>Ancient hybridizations among the ancestral genomes of bread wheat.</title>
        <authorList>
            <consortium name="International Wheat Genome Sequencing Consortium,"/>
            <person name="Marcussen T."/>
            <person name="Sandve S.R."/>
            <person name="Heier L."/>
            <person name="Spannagl M."/>
            <person name="Pfeifer M."/>
            <person name="Jakobsen K.S."/>
            <person name="Wulff B.B."/>
            <person name="Steuernagel B."/>
            <person name="Mayer K.F."/>
            <person name="Olsen O.A."/>
        </authorList>
    </citation>
    <scope>NUCLEOTIDE SEQUENCE [LARGE SCALE GENOMIC DNA]</scope>
    <source>
        <strain evidence="2">cv. AL8/78</strain>
    </source>
</reference>
<reference evidence="1" key="4">
    <citation type="submission" date="2019-03" db="UniProtKB">
        <authorList>
            <consortium name="EnsemblPlants"/>
        </authorList>
    </citation>
    <scope>IDENTIFICATION</scope>
</reference>
<dbReference type="PANTHER" id="PTHR36617">
    <property type="entry name" value="PROTEIN, PUTATIVE-RELATED"/>
    <property type="match status" value="1"/>
</dbReference>
<dbReference type="PANTHER" id="PTHR36617:SF14">
    <property type="entry name" value="REVERSE TRANSCRIPTASE ZINC-BINDING DOMAIN-CONTAINING PROTEIN"/>
    <property type="match status" value="1"/>
</dbReference>
<dbReference type="Gramene" id="AET7Gv20536100.1">
    <property type="protein sequence ID" value="AET7Gv20536100.1"/>
    <property type="gene ID" value="AET7Gv20536100"/>
</dbReference>
<evidence type="ECO:0000313" key="1">
    <source>
        <dbReference type="EnsemblPlants" id="AET7Gv20536100.1"/>
    </source>
</evidence>
<dbReference type="EnsemblPlants" id="AET7Gv20536100.1">
    <property type="protein sequence ID" value="AET7Gv20536100.1"/>
    <property type="gene ID" value="AET7Gv20536100"/>
</dbReference>
<dbReference type="AlphaFoldDB" id="A0A453RC95"/>
<protein>
    <recommendedName>
        <fullName evidence="3">Reverse transcriptase zinc-binding domain-containing protein</fullName>
    </recommendedName>
</protein>
<proteinExistence type="predicted"/>
<reference evidence="1" key="3">
    <citation type="journal article" date="2017" name="Nature">
        <title>Genome sequence of the progenitor of the wheat D genome Aegilops tauschii.</title>
        <authorList>
            <person name="Luo M.C."/>
            <person name="Gu Y.Q."/>
            <person name="Puiu D."/>
            <person name="Wang H."/>
            <person name="Twardziok S.O."/>
            <person name="Deal K.R."/>
            <person name="Huo N."/>
            <person name="Zhu T."/>
            <person name="Wang L."/>
            <person name="Wang Y."/>
            <person name="McGuire P.E."/>
            <person name="Liu S."/>
            <person name="Long H."/>
            <person name="Ramasamy R.K."/>
            <person name="Rodriguez J.C."/>
            <person name="Van S.L."/>
            <person name="Yuan L."/>
            <person name="Wang Z."/>
            <person name="Xia Z."/>
            <person name="Xiao L."/>
            <person name="Anderson O.D."/>
            <person name="Ouyang S."/>
            <person name="Liang Y."/>
            <person name="Zimin A.V."/>
            <person name="Pertea G."/>
            <person name="Qi P."/>
            <person name="Bennetzen J.L."/>
            <person name="Dai X."/>
            <person name="Dawson M.W."/>
            <person name="Muller H.G."/>
            <person name="Kugler K."/>
            <person name="Rivarola-Duarte L."/>
            <person name="Spannagl M."/>
            <person name="Mayer K.F.X."/>
            <person name="Lu F.H."/>
            <person name="Bevan M.W."/>
            <person name="Leroy P."/>
            <person name="Li P."/>
            <person name="You F.M."/>
            <person name="Sun Q."/>
            <person name="Liu Z."/>
            <person name="Lyons E."/>
            <person name="Wicker T."/>
            <person name="Salzberg S.L."/>
            <person name="Devos K.M."/>
            <person name="Dvorak J."/>
        </authorList>
    </citation>
    <scope>NUCLEOTIDE SEQUENCE [LARGE SCALE GENOMIC DNA]</scope>
    <source>
        <strain evidence="1">cv. AL8/78</strain>
    </source>
</reference>
<evidence type="ECO:0008006" key="3">
    <source>
        <dbReference type="Google" id="ProtNLM"/>
    </source>
</evidence>
<keyword evidence="2" id="KW-1185">Reference proteome</keyword>
<reference evidence="2" key="2">
    <citation type="journal article" date="2017" name="Nat. Plants">
        <title>The Aegilops tauschii genome reveals multiple impacts of transposons.</title>
        <authorList>
            <person name="Zhao G."/>
            <person name="Zou C."/>
            <person name="Li K."/>
            <person name="Wang K."/>
            <person name="Li T."/>
            <person name="Gao L."/>
            <person name="Zhang X."/>
            <person name="Wang H."/>
            <person name="Yang Z."/>
            <person name="Liu X."/>
            <person name="Jiang W."/>
            <person name="Mao L."/>
            <person name="Kong X."/>
            <person name="Jiao Y."/>
            <person name="Jia J."/>
        </authorList>
    </citation>
    <scope>NUCLEOTIDE SEQUENCE [LARGE SCALE GENOMIC DNA]</scope>
    <source>
        <strain evidence="2">cv. AL8/78</strain>
    </source>
</reference>
<evidence type="ECO:0000313" key="2">
    <source>
        <dbReference type="Proteomes" id="UP000015105"/>
    </source>
</evidence>
<dbReference type="Proteomes" id="UP000015105">
    <property type="component" value="Chromosome 7D"/>
</dbReference>